<keyword evidence="2" id="KW-1185">Reference proteome</keyword>
<name>A0A4C1X3J3_EUMVA</name>
<evidence type="ECO:0000313" key="1">
    <source>
        <dbReference type="EMBL" id="GBP57562.1"/>
    </source>
</evidence>
<gene>
    <name evidence="1" type="ORF">EVAR_40091_1</name>
</gene>
<evidence type="ECO:0000313" key="2">
    <source>
        <dbReference type="Proteomes" id="UP000299102"/>
    </source>
</evidence>
<sequence length="349" mass="38635">MLKTELNKKDYLLRKNNSSQFALYLNIHTIERELRHISAEVSGRTASRKPAGLLAYSYRNVLWASSSRAGGPIAIIATTTPLVRMRDVNRLRLERRTCEARIAGRTLFADSATGIGRIIARAINRRNDISISVPSYRFLVRAIGGETGFVLRLSEIKCHSCSVLNSIGFKYNTKGRPDVCHCAAFTRLSLTARMQSEHSKACSCPLILFCAYPQPFLTLSSFVEIAKSNKSLDLDIVVVATVVSNPRMALGQRGGLKIHQSSIKLQKEFTKASRRTNTFVPSTGTTGTSHVVLVPRVLHCRIGDYDLPPTGRCGVVRADSGLGVSKRVRLRRPPAARALLDTALRRFRI</sequence>
<dbReference type="EMBL" id="BGZK01000719">
    <property type="protein sequence ID" value="GBP57562.1"/>
    <property type="molecule type" value="Genomic_DNA"/>
</dbReference>
<dbReference type="AlphaFoldDB" id="A0A4C1X3J3"/>
<comment type="caution">
    <text evidence="1">The sequence shown here is derived from an EMBL/GenBank/DDBJ whole genome shotgun (WGS) entry which is preliminary data.</text>
</comment>
<dbReference type="Proteomes" id="UP000299102">
    <property type="component" value="Unassembled WGS sequence"/>
</dbReference>
<accession>A0A4C1X3J3</accession>
<protein>
    <submittedName>
        <fullName evidence="1">Uncharacterized protein</fullName>
    </submittedName>
</protein>
<organism evidence="1 2">
    <name type="scientific">Eumeta variegata</name>
    <name type="common">Bagworm moth</name>
    <name type="synonym">Eumeta japonica</name>
    <dbReference type="NCBI Taxonomy" id="151549"/>
    <lineage>
        <taxon>Eukaryota</taxon>
        <taxon>Metazoa</taxon>
        <taxon>Ecdysozoa</taxon>
        <taxon>Arthropoda</taxon>
        <taxon>Hexapoda</taxon>
        <taxon>Insecta</taxon>
        <taxon>Pterygota</taxon>
        <taxon>Neoptera</taxon>
        <taxon>Endopterygota</taxon>
        <taxon>Lepidoptera</taxon>
        <taxon>Glossata</taxon>
        <taxon>Ditrysia</taxon>
        <taxon>Tineoidea</taxon>
        <taxon>Psychidae</taxon>
        <taxon>Oiketicinae</taxon>
        <taxon>Eumeta</taxon>
    </lineage>
</organism>
<proteinExistence type="predicted"/>
<reference evidence="1 2" key="1">
    <citation type="journal article" date="2019" name="Commun. Biol.">
        <title>The bagworm genome reveals a unique fibroin gene that provides high tensile strength.</title>
        <authorList>
            <person name="Kono N."/>
            <person name="Nakamura H."/>
            <person name="Ohtoshi R."/>
            <person name="Tomita M."/>
            <person name="Numata K."/>
            <person name="Arakawa K."/>
        </authorList>
    </citation>
    <scope>NUCLEOTIDE SEQUENCE [LARGE SCALE GENOMIC DNA]</scope>
</reference>